<dbReference type="SUPFAM" id="SSF56059">
    <property type="entry name" value="Glutathione synthetase ATP-binding domain-like"/>
    <property type="match status" value="1"/>
</dbReference>
<evidence type="ECO:0000256" key="4">
    <source>
        <dbReference type="ARBA" id="ARBA00022840"/>
    </source>
</evidence>
<dbReference type="HOGENOM" id="CLU_057102_0_0_2"/>
<dbReference type="GO" id="GO:0046872">
    <property type="term" value="F:metal ion binding"/>
    <property type="evidence" value="ECO:0007669"/>
    <property type="project" value="InterPro"/>
</dbReference>
<comment type="cofactor">
    <cofactor evidence="1">
        <name>Mn(2+)</name>
        <dbReference type="ChEBI" id="CHEBI:29035"/>
    </cofactor>
</comment>
<keyword evidence="4 5" id="KW-0067">ATP-binding</keyword>
<dbReference type="InterPro" id="IPR003806">
    <property type="entry name" value="ATP-grasp_PylC-type"/>
</dbReference>
<dbReference type="InterPro" id="IPR005479">
    <property type="entry name" value="CPAse_ATP-bd"/>
</dbReference>
<dbReference type="STRING" id="187420.MTH_947"/>
<dbReference type="PATRIC" id="fig|187420.15.peg.929"/>
<proteinExistence type="predicted"/>
<dbReference type="InterPro" id="IPR011761">
    <property type="entry name" value="ATP-grasp"/>
</dbReference>
<keyword evidence="8" id="KW-1185">Reference proteome</keyword>
<dbReference type="PROSITE" id="PS00867">
    <property type="entry name" value="CPSASE_2"/>
    <property type="match status" value="1"/>
</dbReference>
<dbReference type="EMBL" id="AE000666">
    <property type="protein sequence ID" value="AAB85443.1"/>
    <property type="molecule type" value="Genomic_DNA"/>
</dbReference>
<dbReference type="GO" id="GO:0005829">
    <property type="term" value="C:cytosol"/>
    <property type="evidence" value="ECO:0007669"/>
    <property type="project" value="TreeGrafter"/>
</dbReference>
<dbReference type="GO" id="GO:0005524">
    <property type="term" value="F:ATP binding"/>
    <property type="evidence" value="ECO:0007669"/>
    <property type="project" value="UniProtKB-UniRule"/>
</dbReference>
<dbReference type="Gene3D" id="3.30.470.20">
    <property type="entry name" value="ATP-grasp fold, B domain"/>
    <property type="match status" value="1"/>
</dbReference>
<reference evidence="7 8" key="1">
    <citation type="journal article" date="1997" name="J. Bacteriol.">
        <title>Complete genome sequence of Methanobacterium thermoautotrophicum deltaH: functional analysis and comparative genomics.</title>
        <authorList>
            <person name="Smith D.R."/>
            <person name="Doucette-Stamm L.A."/>
            <person name="Deloughery C."/>
            <person name="Lee H.-M."/>
            <person name="Dubois J."/>
            <person name="Aldredge T."/>
            <person name="Bashirzadeh R."/>
            <person name="Blakely D."/>
            <person name="Cook R."/>
            <person name="Gilbert K."/>
            <person name="Harrison D."/>
            <person name="Hoang L."/>
            <person name="Keagle P."/>
            <person name="Lumm W."/>
            <person name="Pothier B."/>
            <person name="Qiu D."/>
            <person name="Spadafora R."/>
            <person name="Vicare R."/>
            <person name="Wang Y."/>
            <person name="Wierzbowski J."/>
            <person name="Gibson R."/>
            <person name="Jiwani N."/>
            <person name="Caruso A."/>
            <person name="Bush D."/>
            <person name="Safer H."/>
            <person name="Patwell D."/>
            <person name="Prabhakar S."/>
            <person name="McDougall S."/>
            <person name="Shimer G."/>
            <person name="Goyal A."/>
            <person name="Pietrovski S."/>
            <person name="Church G.M."/>
            <person name="Daniels C.J."/>
            <person name="Mao J.-i."/>
            <person name="Rice P."/>
            <person name="Nolling J."/>
            <person name="Reeve J.N."/>
        </authorList>
    </citation>
    <scope>NUCLEOTIDE SEQUENCE [LARGE SCALE GENOMIC DNA]</scope>
    <source>
        <strain evidence="8">ATCC 29096 / DSM 1053 / JCM 10044 / NBRC 100330 / Delta H</strain>
    </source>
</reference>
<dbReference type="AlphaFoldDB" id="O27028"/>
<dbReference type="InParanoid" id="O27028"/>
<dbReference type="Proteomes" id="UP000005223">
    <property type="component" value="Chromosome"/>
</dbReference>
<evidence type="ECO:0000256" key="5">
    <source>
        <dbReference type="PROSITE-ProRule" id="PRU00409"/>
    </source>
</evidence>
<evidence type="ECO:0000256" key="3">
    <source>
        <dbReference type="ARBA" id="ARBA00022741"/>
    </source>
</evidence>
<dbReference type="InterPro" id="IPR016677">
    <property type="entry name" value="UCP016817_carboligase"/>
</dbReference>
<evidence type="ECO:0000313" key="7">
    <source>
        <dbReference type="EMBL" id="AAB85443.1"/>
    </source>
</evidence>
<dbReference type="KEGG" id="mth:MTH_947"/>
<evidence type="ECO:0000259" key="6">
    <source>
        <dbReference type="PROSITE" id="PS50975"/>
    </source>
</evidence>
<name>O27028_METTH</name>
<evidence type="ECO:0000313" key="8">
    <source>
        <dbReference type="Proteomes" id="UP000005223"/>
    </source>
</evidence>
<dbReference type="PROSITE" id="PS50975">
    <property type="entry name" value="ATP_GRASP"/>
    <property type="match status" value="1"/>
</dbReference>
<dbReference type="PIR" id="F69226">
    <property type="entry name" value="F69226"/>
</dbReference>
<protein>
    <submittedName>
        <fullName evidence="7">Conserved protein</fullName>
    </submittedName>
</protein>
<dbReference type="Pfam" id="PF02655">
    <property type="entry name" value="ATP-grasp_3"/>
    <property type="match status" value="1"/>
</dbReference>
<keyword evidence="2" id="KW-0436">Ligase</keyword>
<evidence type="ECO:0000256" key="2">
    <source>
        <dbReference type="ARBA" id="ARBA00022598"/>
    </source>
</evidence>
<dbReference type="EnsemblBacteria" id="AAB85443">
    <property type="protein sequence ID" value="AAB85443"/>
    <property type="gene ID" value="MTH_947"/>
</dbReference>
<keyword evidence="3 5" id="KW-0547">Nucleotide-binding</keyword>
<dbReference type="PIRSF" id="PIRSF016817">
    <property type="entry name" value="UCP016817_carboligase"/>
    <property type="match status" value="1"/>
</dbReference>
<accession>O27028</accession>
<organism evidence="7 8">
    <name type="scientific">Methanothermobacter thermautotrophicus (strain ATCC 29096 / DSM 1053 / JCM 10044 / NBRC 100330 / Delta H)</name>
    <name type="common">Methanobacterium thermoautotrophicum</name>
    <dbReference type="NCBI Taxonomy" id="187420"/>
    <lineage>
        <taxon>Archaea</taxon>
        <taxon>Methanobacteriati</taxon>
        <taxon>Methanobacteriota</taxon>
        <taxon>Methanomada group</taxon>
        <taxon>Methanobacteria</taxon>
        <taxon>Methanobacteriales</taxon>
        <taxon>Methanobacteriaceae</taxon>
        <taxon>Methanothermobacter</taxon>
    </lineage>
</organism>
<dbReference type="PaxDb" id="187420-MTH_947"/>
<gene>
    <name evidence="7" type="ordered locus">MTH_947</name>
</gene>
<dbReference type="GO" id="GO:0016874">
    <property type="term" value="F:ligase activity"/>
    <property type="evidence" value="ECO:0007669"/>
    <property type="project" value="UniProtKB-KW"/>
</dbReference>
<feature type="domain" description="ATP-grasp" evidence="6">
    <location>
        <begin position="81"/>
        <end position="286"/>
    </location>
</feature>
<sequence length="377" mass="41437">MSKMEEILVIGVNTRPVVESAFRLGYRVYSAGYYCTADFKHYTERRCILRERSGESCGRFHENFSQEKLLEAASDFIERADGIIPLTGAPPLPGEKVLGNSRVDHVEDKYRLYRRIRNSYPTPETHLISDPAEAMEIVAAGEKKYIAKPVSGAGGFGVTEFREGDGEFLLQEYIEGVPVSASVLSTGEDAITVLTSRQIIDRGVPGFEGQFVYAGNMTPGPSGEIEDLASDLILDLSLRGSNGVDLIMRDSELYVIEVNPRIQGTFECAEASLGINMVDAHIRACMGELIEKPDPVSYAVKRILYAPARCRVGEIKTMGVHDLPVPGTIIEEGEPLLTVLASHNSMEAAENLASNICSRVKKELHYLRCPPPRPQGV</sequence>
<evidence type="ECO:0000256" key="1">
    <source>
        <dbReference type="ARBA" id="ARBA00001936"/>
    </source>
</evidence>
<dbReference type="PANTHER" id="PTHR43055">
    <property type="entry name" value="FORMATE-DEPENDENT PHOSPHORIBOSYLGLYCINAMIDE FORMYLTRANSFERASE"/>
    <property type="match status" value="1"/>
</dbReference>
<dbReference type="PANTHER" id="PTHR43055:SF1">
    <property type="entry name" value="FORMATE-DEPENDENT PHOSPHORIBOSYLGLYCINAMIDE FORMYLTRANSFERASE"/>
    <property type="match status" value="1"/>
</dbReference>